<accession>A0ABM4CEL4</accession>
<dbReference type="Pfam" id="PF01248">
    <property type="entry name" value="Ribosomal_L7Ae"/>
    <property type="match status" value="1"/>
</dbReference>
<evidence type="ECO:0000313" key="4">
    <source>
        <dbReference type="RefSeq" id="XP_065660125.1"/>
    </source>
</evidence>
<dbReference type="GeneID" id="101236860"/>
<dbReference type="InterPro" id="IPR040051">
    <property type="entry name" value="SECISBP2"/>
</dbReference>
<protein>
    <submittedName>
        <fullName evidence="4">Selenocysteine insertion sequence-binding protein 2 isoform X3</fullName>
    </submittedName>
</protein>
<sequence length="923" mass="105521">MSSDLSASAIEFVPQTYRVPLLSASAPEFIPEKNKFSPQNNDGIKTNHNFKCSKSISSYSTHSQYSSFQNASNNKNKNLNDFINTKDLANTQDQMNTEDFMKANQYTNIHNNKNENKNLNKTEIIKSNKNLNSVSVNTKGQPQAKDLQIKTTKKETKAICSTTLSAIKNEQPKLSWSSIVKKTPNESLEIEKSTKALTGVKAPVTEEITGTQQNYFKKKKNYTNIKNNITSELDQLKSEHNSDLKVNFCSQNERKNISQKDNGLDENIPQRQNLENIVSQSQTLLTEKNTSSSSLLKKTNKKKSSNLRVSFESNLYKNEDKFTGDVVAKNRSSKKLIDFQAIQTSNPESEEKVWLKEMSHSATVDASFPSTLTSNVATPLSYSSIVKKIPVSPITPIKNCVDDEKPTSTQLSPEERKKRLKEKKLKRKLKVKEKKARLAKENPKVIEVSKKSSKKEVMLDFGCLLDQLNSQKDIKKQRKVVSIGVISVVSGLAKRNTSDGKRKTRDKGGASSEGLRIKRGKMRETPKKKKPTLLKKIIKLERERKRLINAAKQEPVQEKQSVESTDLSATEKLELFQKEDSKIDIVKEPHLIEDSCPNVCQDSNGPTDFQIDTVCQNTSERKVSDPNVTKLCSLPDYVREKIHSRKFREYCNHLLSDEINNLTQSLLLDLIKYQDRVYHENRTKFKQKRRYVLGLREVLKHLKVKKLKAIIVAPNIERISCEGGIDDYLTNILSLCNEDSIPVIFAMNRHTLGKTMKKNAPASVVGIFSYDGAQDKFKELMLLVEKARMDYKNKVKLTTQQFITNDFISKEVERNENKTHDKTEVKSGRHRQLNPHRNEQTYFIYPSARLYQGHQGYRPIKNNYNSYTPGQTNYYYHSPPPSVIHSSIHYNRSLHNVESHMNPSLQITEAEYLKKQILEKFYS</sequence>
<feature type="region of interest" description="Disordered" evidence="1">
    <location>
        <begin position="400"/>
        <end position="419"/>
    </location>
</feature>
<dbReference type="RefSeq" id="XP_065660125.1">
    <property type="nucleotide sequence ID" value="XM_065804053.1"/>
</dbReference>
<proteinExistence type="predicted"/>
<evidence type="ECO:0000313" key="3">
    <source>
        <dbReference type="Proteomes" id="UP001652625"/>
    </source>
</evidence>
<feature type="domain" description="Ribosomal protein eL8/eL30/eS12/Gadd45" evidence="2">
    <location>
        <begin position="684"/>
        <end position="775"/>
    </location>
</feature>
<evidence type="ECO:0000259" key="2">
    <source>
        <dbReference type="Pfam" id="PF01248"/>
    </source>
</evidence>
<evidence type="ECO:0000256" key="1">
    <source>
        <dbReference type="SAM" id="MobiDB-lite"/>
    </source>
</evidence>
<name>A0ABM4CEL4_HYDVU</name>
<dbReference type="PANTHER" id="PTHR13284:SF4">
    <property type="entry name" value="C2H2-TYPE DOMAIN-CONTAINING PROTEIN"/>
    <property type="match status" value="1"/>
</dbReference>
<organism evidence="3 4">
    <name type="scientific">Hydra vulgaris</name>
    <name type="common">Hydra</name>
    <name type="synonym">Hydra attenuata</name>
    <dbReference type="NCBI Taxonomy" id="6087"/>
    <lineage>
        <taxon>Eukaryota</taxon>
        <taxon>Metazoa</taxon>
        <taxon>Cnidaria</taxon>
        <taxon>Hydrozoa</taxon>
        <taxon>Hydroidolina</taxon>
        <taxon>Anthoathecata</taxon>
        <taxon>Aplanulata</taxon>
        <taxon>Hydridae</taxon>
        <taxon>Hydra</taxon>
    </lineage>
</organism>
<feature type="compositionally biased region" description="Basic and acidic residues" evidence="1">
    <location>
        <begin position="813"/>
        <end position="827"/>
    </location>
</feature>
<dbReference type="InterPro" id="IPR004038">
    <property type="entry name" value="Ribosomal_eL8/eL30/eS12/Gad45"/>
</dbReference>
<keyword evidence="3" id="KW-1185">Reference proteome</keyword>
<feature type="region of interest" description="Disordered" evidence="1">
    <location>
        <begin position="494"/>
        <end position="529"/>
    </location>
</feature>
<feature type="compositionally biased region" description="Basic residues" evidence="1">
    <location>
        <begin position="517"/>
        <end position="529"/>
    </location>
</feature>
<feature type="region of interest" description="Disordered" evidence="1">
    <location>
        <begin position="813"/>
        <end position="838"/>
    </location>
</feature>
<reference evidence="4" key="1">
    <citation type="submission" date="2025-08" db="UniProtKB">
        <authorList>
            <consortium name="RefSeq"/>
        </authorList>
    </citation>
    <scope>IDENTIFICATION</scope>
</reference>
<dbReference type="SUPFAM" id="SSF55315">
    <property type="entry name" value="L30e-like"/>
    <property type="match status" value="1"/>
</dbReference>
<dbReference type="Proteomes" id="UP001652625">
    <property type="component" value="Chromosome 08"/>
</dbReference>
<dbReference type="PANTHER" id="PTHR13284">
    <property type="entry name" value="GH01354P"/>
    <property type="match status" value="1"/>
</dbReference>
<dbReference type="InterPro" id="IPR029064">
    <property type="entry name" value="Ribosomal_eL30-like_sf"/>
</dbReference>
<gene>
    <name evidence="4" type="primary">LOC101236860</name>
</gene>
<dbReference type="Gene3D" id="3.30.1330.30">
    <property type="match status" value="1"/>
</dbReference>